<dbReference type="InterPro" id="IPR006723">
    <property type="entry name" value="Islet_autoAg_Ica1_C"/>
</dbReference>
<name>A0AAD4ZZY2_SILAS</name>
<dbReference type="EMBL" id="MU593870">
    <property type="protein sequence ID" value="KAI5607191.1"/>
    <property type="molecule type" value="Genomic_DNA"/>
</dbReference>
<organism evidence="2 3">
    <name type="scientific">Silurus asotus</name>
    <name type="common">Amur catfish</name>
    <name type="synonym">Parasilurus asotus</name>
    <dbReference type="NCBI Taxonomy" id="30991"/>
    <lineage>
        <taxon>Eukaryota</taxon>
        <taxon>Metazoa</taxon>
        <taxon>Chordata</taxon>
        <taxon>Craniata</taxon>
        <taxon>Vertebrata</taxon>
        <taxon>Euteleostomi</taxon>
        <taxon>Actinopterygii</taxon>
        <taxon>Neopterygii</taxon>
        <taxon>Teleostei</taxon>
        <taxon>Ostariophysi</taxon>
        <taxon>Siluriformes</taxon>
        <taxon>Siluridae</taxon>
        <taxon>Silurus</taxon>
    </lineage>
</organism>
<gene>
    <name evidence="2" type="ORF">C0J50_12457</name>
</gene>
<dbReference type="AlphaFoldDB" id="A0AAD4ZZY2"/>
<evidence type="ECO:0000313" key="2">
    <source>
        <dbReference type="EMBL" id="KAI5607191.1"/>
    </source>
</evidence>
<proteinExistence type="predicted"/>
<evidence type="ECO:0000313" key="3">
    <source>
        <dbReference type="Proteomes" id="UP001205998"/>
    </source>
</evidence>
<dbReference type="Proteomes" id="UP001205998">
    <property type="component" value="Unassembled WGS sequence"/>
</dbReference>
<sequence>RSTWFELLAELDPLSNPDAVGRTDKEQELFTA</sequence>
<reference evidence="2" key="1">
    <citation type="submission" date="2018-07" db="EMBL/GenBank/DDBJ databases">
        <title>Comparative genomics of catfishes provides insights into carnivory and benthic adaptation.</title>
        <authorList>
            <person name="Zhang Y."/>
            <person name="Wang D."/>
            <person name="Peng Z."/>
            <person name="Zheng S."/>
            <person name="Shao F."/>
            <person name="Tao W."/>
        </authorList>
    </citation>
    <scope>NUCLEOTIDE SEQUENCE</scope>
    <source>
        <strain evidence="2">Chongqing</strain>
    </source>
</reference>
<keyword evidence="3" id="KW-1185">Reference proteome</keyword>
<evidence type="ECO:0000259" key="1">
    <source>
        <dbReference type="Pfam" id="PF04629"/>
    </source>
</evidence>
<feature type="domain" description="Islet cell autoantigen Ica1 C-terminal" evidence="1">
    <location>
        <begin position="2"/>
        <end position="32"/>
    </location>
</feature>
<dbReference type="Pfam" id="PF04629">
    <property type="entry name" value="ICA69"/>
    <property type="match status" value="1"/>
</dbReference>
<feature type="non-terminal residue" evidence="2">
    <location>
        <position position="1"/>
    </location>
</feature>
<accession>A0AAD4ZZY2</accession>
<protein>
    <recommendedName>
        <fullName evidence="1">Islet cell autoantigen Ica1 C-terminal domain-containing protein</fullName>
    </recommendedName>
</protein>
<comment type="caution">
    <text evidence="2">The sequence shown here is derived from an EMBL/GenBank/DDBJ whole genome shotgun (WGS) entry which is preliminary data.</text>
</comment>